<organism evidence="1 2">
    <name type="scientific">Chitinophaga pollutisoli</name>
    <dbReference type="NCBI Taxonomy" id="3133966"/>
    <lineage>
        <taxon>Bacteria</taxon>
        <taxon>Pseudomonadati</taxon>
        <taxon>Bacteroidota</taxon>
        <taxon>Chitinophagia</taxon>
        <taxon>Chitinophagales</taxon>
        <taxon>Chitinophagaceae</taxon>
        <taxon>Chitinophaga</taxon>
    </lineage>
</organism>
<proteinExistence type="predicted"/>
<dbReference type="Pfam" id="PF11655">
    <property type="entry name" value="DUF2589"/>
    <property type="match status" value="1"/>
</dbReference>
<accession>A0ABZ2YNP6</accession>
<evidence type="ECO:0000313" key="2">
    <source>
        <dbReference type="Proteomes" id="UP001485459"/>
    </source>
</evidence>
<sequence>MTPKNDSAQELPVTQLALQQLISAPLRAMMEAQTASALASAELVRKISFYEPEPGKREIAMADFSHSRNGETRQIRVPLISLVPVQSLRISEAKMSFNVKMIHIEKRNGTMKAAPAYQKSGTTQKHFEMNMQVSAVQEELPASLLAELGVSPE</sequence>
<dbReference type="Proteomes" id="UP001485459">
    <property type="component" value="Chromosome"/>
</dbReference>
<dbReference type="InterPro" id="IPR024510">
    <property type="entry name" value="DUF2589"/>
</dbReference>
<keyword evidence="2" id="KW-1185">Reference proteome</keyword>
<dbReference type="EMBL" id="CP149822">
    <property type="protein sequence ID" value="WZN41402.1"/>
    <property type="molecule type" value="Genomic_DNA"/>
</dbReference>
<evidence type="ECO:0000313" key="1">
    <source>
        <dbReference type="EMBL" id="WZN41402.1"/>
    </source>
</evidence>
<reference evidence="2" key="1">
    <citation type="submission" date="2024-03" db="EMBL/GenBank/DDBJ databases">
        <title>Chitinophaga horti sp. nov., isolated from garden soil.</title>
        <authorList>
            <person name="Lee D.S."/>
            <person name="Han D.M."/>
            <person name="Baek J.H."/>
            <person name="Choi D.G."/>
            <person name="Jeon J.H."/>
            <person name="Jeon C.O."/>
        </authorList>
    </citation>
    <scope>NUCLEOTIDE SEQUENCE [LARGE SCALE GENOMIC DNA]</scope>
    <source>
        <strain evidence="2">GPA1</strain>
    </source>
</reference>
<gene>
    <name evidence="1" type="ORF">WJU16_25895</name>
</gene>
<name>A0ABZ2YNP6_9BACT</name>
<dbReference type="RefSeq" id="WP_341836253.1">
    <property type="nucleotide sequence ID" value="NZ_CP149822.1"/>
</dbReference>
<protein>
    <submittedName>
        <fullName evidence="1">DUF2589 domain-containing protein</fullName>
    </submittedName>
</protein>